<dbReference type="GO" id="GO:0006508">
    <property type="term" value="P:proteolysis"/>
    <property type="evidence" value="ECO:0007669"/>
    <property type="project" value="UniProtKB-KW"/>
</dbReference>
<dbReference type="Gene3D" id="3.40.630.10">
    <property type="entry name" value="Zn peptidases"/>
    <property type="match status" value="1"/>
</dbReference>
<accession>A0A348G5L9</accession>
<dbReference type="PRINTS" id="PR00481">
    <property type="entry name" value="LAMNOPPTDASE"/>
</dbReference>
<evidence type="ECO:0000313" key="8">
    <source>
        <dbReference type="EMBL" id="BBF94852.1"/>
    </source>
</evidence>
<proteinExistence type="inferred from homology"/>
<protein>
    <submittedName>
        <fullName evidence="8">Aminopeptidase</fullName>
    </submittedName>
</protein>
<dbReference type="Gene3D" id="3.40.220.10">
    <property type="entry name" value="Leucine Aminopeptidase, subunit E, domain 1"/>
    <property type="match status" value="1"/>
</dbReference>
<dbReference type="EMBL" id="AP018907">
    <property type="protein sequence ID" value="BBF94852.1"/>
    <property type="molecule type" value="Genomic_DNA"/>
</dbReference>
<evidence type="ECO:0000259" key="6">
    <source>
        <dbReference type="Pfam" id="PF00883"/>
    </source>
</evidence>
<dbReference type="RefSeq" id="WP_126401902.1">
    <property type="nucleotide sequence ID" value="NZ_AP018907.1"/>
</dbReference>
<dbReference type="SUPFAM" id="SSF53187">
    <property type="entry name" value="Zn-dependent exopeptidases"/>
    <property type="match status" value="1"/>
</dbReference>
<dbReference type="PANTHER" id="PTHR11963">
    <property type="entry name" value="LEUCINE AMINOPEPTIDASE-RELATED"/>
    <property type="match status" value="1"/>
</dbReference>
<evidence type="ECO:0000256" key="3">
    <source>
        <dbReference type="ARBA" id="ARBA00022670"/>
    </source>
</evidence>
<comment type="similarity">
    <text evidence="1">Belongs to the peptidase M17 family.</text>
</comment>
<dbReference type="Pfam" id="PF00883">
    <property type="entry name" value="Peptidase_M17"/>
    <property type="match status" value="1"/>
</dbReference>
<evidence type="ECO:0000256" key="4">
    <source>
        <dbReference type="ARBA" id="ARBA00022801"/>
    </source>
</evidence>
<gene>
    <name evidence="8" type="ORF">BLTE_35370</name>
</gene>
<feature type="domain" description="M17 aminopeptidase N-terminal" evidence="7">
    <location>
        <begin position="20"/>
        <end position="130"/>
    </location>
</feature>
<organism evidence="8 9">
    <name type="scientific">Blastochloris tepida</name>
    <dbReference type="NCBI Taxonomy" id="2233851"/>
    <lineage>
        <taxon>Bacteria</taxon>
        <taxon>Pseudomonadati</taxon>
        <taxon>Pseudomonadota</taxon>
        <taxon>Alphaproteobacteria</taxon>
        <taxon>Hyphomicrobiales</taxon>
        <taxon>Blastochloridaceae</taxon>
        <taxon>Blastochloris</taxon>
    </lineage>
</organism>
<name>A0A348G5L9_9HYPH</name>
<keyword evidence="2 8" id="KW-0031">Aminopeptidase</keyword>
<dbReference type="InterPro" id="IPR048816">
    <property type="entry name" value="Peptidase_M17_N_1"/>
</dbReference>
<evidence type="ECO:0000256" key="1">
    <source>
        <dbReference type="ARBA" id="ARBA00009528"/>
    </source>
</evidence>
<evidence type="ECO:0000259" key="7">
    <source>
        <dbReference type="Pfam" id="PF21337"/>
    </source>
</evidence>
<sequence>MHPILIADDSDALPIWFATPADWSSVREALDAGAAAFAEAAGFVPDAGRHLLLPAEHGGVGGLLFGLGEAGPTRDRLIAGRLAELLPAGFWRFANLPPEPALAVLAILLGAYRFQRYRTVKPPRFRLVVPAGVDGEEVSRLADAVAFARDLVNTPANDLGPAELEQAVRELGAAHGAEVSAIVDDDLLTHGFPLIHAVGKGSVRAPRLIDLVWGDPGAPKLTLVGKGVCFDSGGLDIKPAAAMLLMKKDMGGAAAALALAKLVMERRLPVRLRLLVPAVENAVSGSAFRPGDVYPSHKGLTVEVSDTDAEGRLVLADALALADAEAPDLLIDFATLTGAARVALGPDIAPAFTDDEELASALARHAAATADPLWRLPLWRPYAAGLDSRIADTASVAAGGFAGSIVAALFLSRFVERAKSWLHLDIYAWTPKPKPGRPEGGEASAVRALDSLLVEKFSR</sequence>
<dbReference type="GO" id="GO:0030145">
    <property type="term" value="F:manganese ion binding"/>
    <property type="evidence" value="ECO:0007669"/>
    <property type="project" value="InterPro"/>
</dbReference>
<dbReference type="PANTHER" id="PTHR11963:SF20">
    <property type="entry name" value="PEPTIDASE B"/>
    <property type="match status" value="1"/>
</dbReference>
<dbReference type="AlphaFoldDB" id="A0A348G5L9"/>
<keyword evidence="4" id="KW-0378">Hydrolase</keyword>
<dbReference type="InterPro" id="IPR000819">
    <property type="entry name" value="Peptidase_M17_C"/>
</dbReference>
<dbReference type="Proteomes" id="UP000266934">
    <property type="component" value="Chromosome"/>
</dbReference>
<dbReference type="GO" id="GO:0070006">
    <property type="term" value="F:metalloaminopeptidase activity"/>
    <property type="evidence" value="ECO:0007669"/>
    <property type="project" value="InterPro"/>
</dbReference>
<keyword evidence="3" id="KW-0645">Protease</keyword>
<dbReference type="CDD" id="cd00433">
    <property type="entry name" value="Peptidase_M17"/>
    <property type="match status" value="1"/>
</dbReference>
<feature type="domain" description="Cytosol aminopeptidase" evidence="6">
    <location>
        <begin position="147"/>
        <end position="449"/>
    </location>
</feature>
<evidence type="ECO:0000256" key="2">
    <source>
        <dbReference type="ARBA" id="ARBA00022438"/>
    </source>
</evidence>
<evidence type="ECO:0000256" key="5">
    <source>
        <dbReference type="ARBA" id="ARBA00023211"/>
    </source>
</evidence>
<keyword evidence="5" id="KW-0464">Manganese</keyword>
<evidence type="ECO:0000313" key="9">
    <source>
        <dbReference type="Proteomes" id="UP000266934"/>
    </source>
</evidence>
<dbReference type="KEGG" id="blag:BLTE_35370"/>
<keyword evidence="9" id="KW-1185">Reference proteome</keyword>
<dbReference type="InterPro" id="IPR011356">
    <property type="entry name" value="Leucine_aapep/pepB"/>
</dbReference>
<dbReference type="Pfam" id="PF21337">
    <property type="entry name" value="Peptidase_M17_N_1"/>
    <property type="match status" value="1"/>
</dbReference>
<dbReference type="InterPro" id="IPR043472">
    <property type="entry name" value="Macro_dom-like"/>
</dbReference>
<reference evidence="8 9" key="1">
    <citation type="submission" date="2018-08" db="EMBL/GenBank/DDBJ databases">
        <title>Complete genome sequencing of Blastochloris tepida GI.</title>
        <authorList>
            <person name="Tsukatani Y."/>
            <person name="Mori H."/>
        </authorList>
    </citation>
    <scope>NUCLEOTIDE SEQUENCE [LARGE SCALE GENOMIC DNA]</scope>
    <source>
        <strain evidence="8 9">GI</strain>
    </source>
</reference>
<dbReference type="GO" id="GO:0005737">
    <property type="term" value="C:cytoplasm"/>
    <property type="evidence" value="ECO:0007669"/>
    <property type="project" value="InterPro"/>
</dbReference>
<dbReference type="OrthoDB" id="9809354at2"/>